<reference evidence="2 3" key="1">
    <citation type="submission" date="2024-01" db="EMBL/GenBank/DDBJ databases">
        <title>The genomes of 5 underutilized Papilionoideae crops provide insights into root nodulation and disease resistanc.</title>
        <authorList>
            <person name="Jiang F."/>
        </authorList>
    </citation>
    <scope>NUCLEOTIDE SEQUENCE [LARGE SCALE GENOMIC DNA]</scope>
    <source>
        <strain evidence="2">LVBAO_FW01</strain>
        <tissue evidence="2">Leaves</tissue>
    </source>
</reference>
<feature type="transmembrane region" description="Helical" evidence="1">
    <location>
        <begin position="71"/>
        <end position="91"/>
    </location>
</feature>
<keyword evidence="3" id="KW-1185">Reference proteome</keyword>
<dbReference type="EMBL" id="JAYMYQ010000001">
    <property type="protein sequence ID" value="KAK7358141.1"/>
    <property type="molecule type" value="Genomic_DNA"/>
</dbReference>
<gene>
    <name evidence="2" type="ORF">VNO77_00062</name>
</gene>
<dbReference type="AlphaFoldDB" id="A0AAN9MPE1"/>
<evidence type="ECO:0000256" key="1">
    <source>
        <dbReference type="SAM" id="Phobius"/>
    </source>
</evidence>
<proteinExistence type="predicted"/>
<dbReference type="Proteomes" id="UP001367508">
    <property type="component" value="Unassembled WGS sequence"/>
</dbReference>
<accession>A0AAN9MPE1</accession>
<feature type="transmembrane region" description="Helical" evidence="1">
    <location>
        <begin position="47"/>
        <end position="65"/>
    </location>
</feature>
<organism evidence="2 3">
    <name type="scientific">Canavalia gladiata</name>
    <name type="common">Sword bean</name>
    <name type="synonym">Dolichos gladiatus</name>
    <dbReference type="NCBI Taxonomy" id="3824"/>
    <lineage>
        <taxon>Eukaryota</taxon>
        <taxon>Viridiplantae</taxon>
        <taxon>Streptophyta</taxon>
        <taxon>Embryophyta</taxon>
        <taxon>Tracheophyta</taxon>
        <taxon>Spermatophyta</taxon>
        <taxon>Magnoliopsida</taxon>
        <taxon>eudicotyledons</taxon>
        <taxon>Gunneridae</taxon>
        <taxon>Pentapetalae</taxon>
        <taxon>rosids</taxon>
        <taxon>fabids</taxon>
        <taxon>Fabales</taxon>
        <taxon>Fabaceae</taxon>
        <taxon>Papilionoideae</taxon>
        <taxon>50 kb inversion clade</taxon>
        <taxon>NPAAA clade</taxon>
        <taxon>indigoferoid/millettioid clade</taxon>
        <taxon>Phaseoleae</taxon>
        <taxon>Canavalia</taxon>
    </lineage>
</organism>
<protein>
    <submittedName>
        <fullName evidence="2">Uncharacterized protein</fullName>
    </submittedName>
</protein>
<sequence>MLTSADIEHKCFTERMLILHFLAKFTFHTMSDACAEKLICHWASKSVFVCLAFVVIQFLVVGRPLSPNGGGKMVVLLLPSFSLVMGSAILLRTRTITGIYLRSVKLAQNDSRDIMGKVEAEKSSRLKASTDREENSIGLIIVDFKVQPTIACRKFENLHSSSIIAMAFTVWTATRANLDLHCLLYAIEQEHQVQQSQTLLFMQQPARICHC</sequence>
<keyword evidence="1" id="KW-0472">Membrane</keyword>
<evidence type="ECO:0000313" key="3">
    <source>
        <dbReference type="Proteomes" id="UP001367508"/>
    </source>
</evidence>
<evidence type="ECO:0000313" key="2">
    <source>
        <dbReference type="EMBL" id="KAK7358141.1"/>
    </source>
</evidence>
<keyword evidence="1" id="KW-0812">Transmembrane</keyword>
<keyword evidence="1" id="KW-1133">Transmembrane helix</keyword>
<comment type="caution">
    <text evidence="2">The sequence shown here is derived from an EMBL/GenBank/DDBJ whole genome shotgun (WGS) entry which is preliminary data.</text>
</comment>
<name>A0AAN9MPE1_CANGL</name>